<reference evidence="2" key="1">
    <citation type="submission" date="2018-05" db="EMBL/GenBank/DDBJ databases">
        <authorList>
            <person name="Lanie J.A."/>
            <person name="Ng W.-L."/>
            <person name="Kazmierczak K.M."/>
            <person name="Andrzejewski T.M."/>
            <person name="Davidsen T.M."/>
            <person name="Wayne K.J."/>
            <person name="Tettelin H."/>
            <person name="Glass J.I."/>
            <person name="Rusch D."/>
            <person name="Podicherti R."/>
            <person name="Tsui H.-C.T."/>
            <person name="Winkler M.E."/>
        </authorList>
    </citation>
    <scope>NUCLEOTIDE SEQUENCE</scope>
</reference>
<dbReference type="AlphaFoldDB" id="A0A381Q7X4"/>
<organism evidence="2">
    <name type="scientific">marine metagenome</name>
    <dbReference type="NCBI Taxonomy" id="408172"/>
    <lineage>
        <taxon>unclassified sequences</taxon>
        <taxon>metagenomes</taxon>
        <taxon>ecological metagenomes</taxon>
    </lineage>
</organism>
<feature type="domain" description="Glycosyl transferase family 28 C-terminal" evidence="1">
    <location>
        <begin position="13"/>
        <end position="169"/>
    </location>
</feature>
<evidence type="ECO:0000259" key="1">
    <source>
        <dbReference type="Pfam" id="PF04101"/>
    </source>
</evidence>
<sequence length="181" mass="19444">MLTYGLREELPVLALLGGSQGAQVLNKAMEKALKNLTDIQILWQTGDLHLETYRKHETDRVKVMPFVDDMGTFYAAADLIISRAGALALAEIAACGKPSLLIPFAGSAGNHQTMNAESLRASGAAIVVHQKEFTGKRLTDEVKQLMGNNQTLSRMASAALSVAKPEAVDLIVNEIEVIAEA</sequence>
<proteinExistence type="predicted"/>
<protein>
    <recommendedName>
        <fullName evidence="1">Glycosyl transferase family 28 C-terminal domain-containing protein</fullName>
    </recommendedName>
</protein>
<dbReference type="PANTHER" id="PTHR21015">
    <property type="entry name" value="UDP-N-ACETYLGLUCOSAMINE--N-ACETYLMURAMYL-(PENTAPEPTIDE) PYROPHOSPHORYL-UNDECAPRENOL N-ACETYLGLUCOSAMINE TRANSFERASE 1"/>
    <property type="match status" value="1"/>
</dbReference>
<dbReference type="CDD" id="cd03785">
    <property type="entry name" value="GT28_MurG"/>
    <property type="match status" value="1"/>
</dbReference>
<dbReference type="Pfam" id="PF04101">
    <property type="entry name" value="Glyco_tran_28_C"/>
    <property type="match status" value="1"/>
</dbReference>
<dbReference type="PANTHER" id="PTHR21015:SF22">
    <property type="entry name" value="GLYCOSYLTRANSFERASE"/>
    <property type="match status" value="1"/>
</dbReference>
<gene>
    <name evidence="2" type="ORF">METZ01_LOCUS28289</name>
</gene>
<accession>A0A381Q7X4</accession>
<evidence type="ECO:0000313" key="2">
    <source>
        <dbReference type="EMBL" id="SUZ75435.1"/>
    </source>
</evidence>
<name>A0A381Q7X4_9ZZZZ</name>
<dbReference type="InterPro" id="IPR007235">
    <property type="entry name" value="Glyco_trans_28_C"/>
</dbReference>
<dbReference type="EMBL" id="UINC01001245">
    <property type="protein sequence ID" value="SUZ75435.1"/>
    <property type="molecule type" value="Genomic_DNA"/>
</dbReference>
<dbReference type="GO" id="GO:0016758">
    <property type="term" value="F:hexosyltransferase activity"/>
    <property type="evidence" value="ECO:0007669"/>
    <property type="project" value="InterPro"/>
</dbReference>
<dbReference type="SUPFAM" id="SSF53756">
    <property type="entry name" value="UDP-Glycosyltransferase/glycogen phosphorylase"/>
    <property type="match status" value="1"/>
</dbReference>
<dbReference type="Gene3D" id="3.40.50.2000">
    <property type="entry name" value="Glycogen Phosphorylase B"/>
    <property type="match status" value="1"/>
</dbReference>